<organism evidence="1 2">
    <name type="scientific">Mesobacillus subterraneus</name>
    <dbReference type="NCBI Taxonomy" id="285983"/>
    <lineage>
        <taxon>Bacteria</taxon>
        <taxon>Bacillati</taxon>
        <taxon>Bacillota</taxon>
        <taxon>Bacilli</taxon>
        <taxon>Bacillales</taxon>
        <taxon>Bacillaceae</taxon>
        <taxon>Mesobacillus</taxon>
    </lineage>
</organism>
<protein>
    <recommendedName>
        <fullName evidence="3">Phage tail tape measure protein</fullName>
    </recommendedName>
</protein>
<evidence type="ECO:0008006" key="3">
    <source>
        <dbReference type="Google" id="ProtNLM"/>
    </source>
</evidence>
<reference evidence="2" key="1">
    <citation type="submission" date="2018-12" db="EMBL/GenBank/DDBJ databases">
        <title>Bacillus chawlae sp. nov., Bacillus glennii sp. nov., and Bacillus saganii sp. nov. Isolated from the Vehicle Assembly Building at Kennedy Space Center where the Viking Spacecraft were Assembled.</title>
        <authorList>
            <person name="Seuylemezian A."/>
            <person name="Vaishampayan P."/>
        </authorList>
    </citation>
    <scope>NUCLEOTIDE SEQUENCE [LARGE SCALE GENOMIC DNA]</scope>
    <source>
        <strain evidence="2">DSM 13966</strain>
    </source>
</reference>
<proteinExistence type="predicted"/>
<dbReference type="RefSeq" id="WP_125482256.1">
    <property type="nucleotide sequence ID" value="NZ_RSFW01000037.1"/>
</dbReference>
<dbReference type="AlphaFoldDB" id="A0A427TE16"/>
<comment type="caution">
    <text evidence="1">The sequence shown here is derived from an EMBL/GenBank/DDBJ whole genome shotgun (WGS) entry which is preliminary data.</text>
</comment>
<name>A0A427TE16_9BACI</name>
<sequence>MAIVRNLMVRAGADFSGLQRGMRQAQGQIRNFSQQVTRSVGRLNAVLAGVGATIAIGAAIKDAMDFETSMNQVRRIMGQSAGEFTKWAEETGAAFGYSKLQAAKAGATYGNLLSTFSSGADDTRKKTEELMKATAVVSAATGRTMDDTFERIRSGLLGNTEAIILSVA</sequence>
<dbReference type="Proteomes" id="UP000279911">
    <property type="component" value="Unassembled WGS sequence"/>
</dbReference>
<dbReference type="EMBL" id="RSFW01000037">
    <property type="protein sequence ID" value="RSD21079.1"/>
    <property type="molecule type" value="Genomic_DNA"/>
</dbReference>
<dbReference type="OrthoDB" id="28713at2"/>
<gene>
    <name evidence="1" type="ORF">EJA10_22540</name>
</gene>
<accession>A0A427TE16</accession>
<evidence type="ECO:0000313" key="2">
    <source>
        <dbReference type="Proteomes" id="UP000279911"/>
    </source>
</evidence>
<evidence type="ECO:0000313" key="1">
    <source>
        <dbReference type="EMBL" id="RSD21079.1"/>
    </source>
</evidence>